<evidence type="ECO:0000259" key="1">
    <source>
        <dbReference type="PROSITE" id="PS50181"/>
    </source>
</evidence>
<dbReference type="PROSITE" id="PS50181">
    <property type="entry name" value="FBOX"/>
    <property type="match status" value="1"/>
</dbReference>
<feature type="domain" description="F-box" evidence="1">
    <location>
        <begin position="19"/>
        <end position="58"/>
    </location>
</feature>
<dbReference type="SUPFAM" id="SSF81383">
    <property type="entry name" value="F-box domain"/>
    <property type="match status" value="1"/>
</dbReference>
<dbReference type="EMBL" id="CM000882">
    <property type="protein sequence ID" value="PNT67597.1"/>
    <property type="molecule type" value="Genomic_DNA"/>
</dbReference>
<dbReference type="AlphaFoldDB" id="A0A2K2CZZ6"/>
<proteinExistence type="predicted"/>
<dbReference type="SMART" id="SM00256">
    <property type="entry name" value="FBOX"/>
    <property type="match status" value="1"/>
</dbReference>
<dbReference type="Proteomes" id="UP000008810">
    <property type="component" value="Chromosome 3"/>
</dbReference>
<protein>
    <recommendedName>
        <fullName evidence="1">F-box domain-containing protein</fullName>
    </recommendedName>
</protein>
<dbReference type="EnsemblPlants" id="PNT67597">
    <property type="protein sequence ID" value="PNT67597"/>
    <property type="gene ID" value="BRADI_3g29365v3"/>
</dbReference>
<dbReference type="OrthoDB" id="681220at2759"/>
<feature type="non-terminal residue" evidence="2">
    <location>
        <position position="168"/>
    </location>
</feature>
<dbReference type="STRING" id="15368.A0A2K2CZZ6"/>
<name>A0A2K2CZZ6_BRADI</name>
<dbReference type="InterPro" id="IPR001810">
    <property type="entry name" value="F-box_dom"/>
</dbReference>
<dbReference type="InParanoid" id="A0A2K2CZZ6"/>
<dbReference type="Gene3D" id="1.20.1280.50">
    <property type="match status" value="1"/>
</dbReference>
<dbReference type="Gramene" id="PNT67597">
    <property type="protein sequence ID" value="PNT67597"/>
    <property type="gene ID" value="BRADI_3g29365v3"/>
</dbReference>
<gene>
    <name evidence="2" type="ORF">BRADI_3g29365v3</name>
</gene>
<dbReference type="CDD" id="cd22157">
    <property type="entry name" value="F-box_AtFBW1-like"/>
    <property type="match status" value="1"/>
</dbReference>
<dbReference type="PANTHER" id="PTHR31672:SF13">
    <property type="entry name" value="F-BOX PROTEIN CPR30-LIKE"/>
    <property type="match status" value="1"/>
</dbReference>
<feature type="non-terminal residue" evidence="2">
    <location>
        <position position="1"/>
    </location>
</feature>
<dbReference type="Pfam" id="PF00646">
    <property type="entry name" value="F-box"/>
    <property type="match status" value="1"/>
</dbReference>
<dbReference type="InterPro" id="IPR050796">
    <property type="entry name" value="SCF_F-box_component"/>
</dbReference>
<dbReference type="PANTHER" id="PTHR31672">
    <property type="entry name" value="BNACNNG10540D PROTEIN"/>
    <property type="match status" value="1"/>
</dbReference>
<reference evidence="3" key="3">
    <citation type="submission" date="2018-08" db="UniProtKB">
        <authorList>
            <consortium name="EnsemblPlants"/>
        </authorList>
    </citation>
    <scope>IDENTIFICATION</scope>
    <source>
        <strain evidence="3">cv. Bd21</strain>
    </source>
</reference>
<sequence>RHGCRVGKQEAETDHGCPLPEEIVEDILSLLPVKSLARFRCVSPEWNDLIGSPEFAKLHSERSRGKGRLFLKPRGHRLFYVWKCKTGAAPVLETILDDWRQPTSSLSSCHGLVLPRFLDYEVHCVWNPSACEIVSLPDRTPARDIWRGRRTHVVYGMGYCSATERYKA</sequence>
<keyword evidence="4" id="KW-1185">Reference proteome</keyword>
<reference evidence="2 3" key="1">
    <citation type="journal article" date="2010" name="Nature">
        <title>Genome sequencing and analysis of the model grass Brachypodium distachyon.</title>
        <authorList>
            <consortium name="International Brachypodium Initiative"/>
        </authorList>
    </citation>
    <scope>NUCLEOTIDE SEQUENCE [LARGE SCALE GENOMIC DNA]</scope>
    <source>
        <strain evidence="2 3">Bd21</strain>
    </source>
</reference>
<evidence type="ECO:0000313" key="2">
    <source>
        <dbReference type="EMBL" id="PNT67597.1"/>
    </source>
</evidence>
<accession>A0A2K2CZZ6</accession>
<reference evidence="2" key="2">
    <citation type="submission" date="2017-06" db="EMBL/GenBank/DDBJ databases">
        <title>WGS assembly of Brachypodium distachyon.</title>
        <authorList>
            <consortium name="The International Brachypodium Initiative"/>
            <person name="Lucas S."/>
            <person name="Harmon-Smith M."/>
            <person name="Lail K."/>
            <person name="Tice H."/>
            <person name="Grimwood J."/>
            <person name="Bruce D."/>
            <person name="Barry K."/>
            <person name="Shu S."/>
            <person name="Lindquist E."/>
            <person name="Wang M."/>
            <person name="Pitluck S."/>
            <person name="Vogel J.P."/>
            <person name="Garvin D.F."/>
            <person name="Mockler T.C."/>
            <person name="Schmutz J."/>
            <person name="Rokhsar D."/>
            <person name="Bevan M.W."/>
        </authorList>
    </citation>
    <scope>NUCLEOTIDE SEQUENCE</scope>
    <source>
        <strain evidence="2">Bd21</strain>
    </source>
</reference>
<evidence type="ECO:0000313" key="3">
    <source>
        <dbReference type="EnsemblPlants" id="PNT67597"/>
    </source>
</evidence>
<evidence type="ECO:0000313" key="4">
    <source>
        <dbReference type="Proteomes" id="UP000008810"/>
    </source>
</evidence>
<organism evidence="2">
    <name type="scientific">Brachypodium distachyon</name>
    <name type="common">Purple false brome</name>
    <name type="synonym">Trachynia distachya</name>
    <dbReference type="NCBI Taxonomy" id="15368"/>
    <lineage>
        <taxon>Eukaryota</taxon>
        <taxon>Viridiplantae</taxon>
        <taxon>Streptophyta</taxon>
        <taxon>Embryophyta</taxon>
        <taxon>Tracheophyta</taxon>
        <taxon>Spermatophyta</taxon>
        <taxon>Magnoliopsida</taxon>
        <taxon>Liliopsida</taxon>
        <taxon>Poales</taxon>
        <taxon>Poaceae</taxon>
        <taxon>BOP clade</taxon>
        <taxon>Pooideae</taxon>
        <taxon>Stipodae</taxon>
        <taxon>Brachypodieae</taxon>
        <taxon>Brachypodium</taxon>
    </lineage>
</organism>
<dbReference type="InterPro" id="IPR036047">
    <property type="entry name" value="F-box-like_dom_sf"/>
</dbReference>